<feature type="region of interest" description="Disordered" evidence="1">
    <location>
        <begin position="89"/>
        <end position="112"/>
    </location>
</feature>
<organism evidence="3 4">
    <name type="scientific">Diabrotica virgifera virgifera</name>
    <name type="common">western corn rootworm</name>
    <dbReference type="NCBI Taxonomy" id="50390"/>
    <lineage>
        <taxon>Eukaryota</taxon>
        <taxon>Metazoa</taxon>
        <taxon>Ecdysozoa</taxon>
        <taxon>Arthropoda</taxon>
        <taxon>Hexapoda</taxon>
        <taxon>Insecta</taxon>
        <taxon>Pterygota</taxon>
        <taxon>Neoptera</taxon>
        <taxon>Endopterygota</taxon>
        <taxon>Coleoptera</taxon>
        <taxon>Polyphaga</taxon>
        <taxon>Cucujiformia</taxon>
        <taxon>Chrysomeloidea</taxon>
        <taxon>Chrysomelidae</taxon>
        <taxon>Galerucinae</taxon>
        <taxon>Diabroticina</taxon>
        <taxon>Diabroticites</taxon>
        <taxon>Diabrotica</taxon>
    </lineage>
</organism>
<protein>
    <recommendedName>
        <fullName evidence="2">Helix-turn-helix domain-containing protein</fullName>
    </recommendedName>
</protein>
<evidence type="ECO:0000313" key="3">
    <source>
        <dbReference type="EnsemblMetazoa" id="XP_050516620.1"/>
    </source>
</evidence>
<reference evidence="3" key="1">
    <citation type="submission" date="2025-05" db="UniProtKB">
        <authorList>
            <consortium name="EnsemblMetazoa"/>
        </authorList>
    </citation>
    <scope>IDENTIFICATION</scope>
</reference>
<dbReference type="PANTHER" id="PTHR21301:SF11">
    <property type="entry name" value="GIY-YIG DOMAIN-CONTAINING PROTEIN"/>
    <property type="match status" value="1"/>
</dbReference>
<name>A0ABM5L2G2_DIAVI</name>
<dbReference type="Pfam" id="PF26215">
    <property type="entry name" value="HTH_animal"/>
    <property type="match status" value="1"/>
</dbReference>
<evidence type="ECO:0000259" key="2">
    <source>
        <dbReference type="Pfam" id="PF26215"/>
    </source>
</evidence>
<feature type="domain" description="Helix-turn-helix" evidence="2">
    <location>
        <begin position="37"/>
        <end position="95"/>
    </location>
</feature>
<dbReference type="GeneID" id="126891482"/>
<dbReference type="RefSeq" id="XP_050516620.1">
    <property type="nucleotide sequence ID" value="XM_050660663.1"/>
</dbReference>
<evidence type="ECO:0000256" key="1">
    <source>
        <dbReference type="SAM" id="MobiDB-lite"/>
    </source>
</evidence>
<keyword evidence="4" id="KW-1185">Reference proteome</keyword>
<proteinExistence type="predicted"/>
<sequence>MEMETNSSLPFLEVFIKKNQSQSFHHSVYRKPTYTTRYLHANSHYTPSQINSVIITLVSRLIHLYDDGSRSTELFCLKQAPIQNGYCENHTNRSTHRDSDSHHTKAFPPYSKGVTNKIDKILK</sequence>
<dbReference type="Proteomes" id="UP001652700">
    <property type="component" value="Unplaced"/>
</dbReference>
<dbReference type="EnsemblMetazoa" id="XM_050660663.1">
    <property type="protein sequence ID" value="XP_050516620.1"/>
    <property type="gene ID" value="LOC126891482"/>
</dbReference>
<accession>A0ABM5L2G2</accession>
<evidence type="ECO:0000313" key="4">
    <source>
        <dbReference type="Proteomes" id="UP001652700"/>
    </source>
</evidence>
<dbReference type="InterPro" id="IPR058912">
    <property type="entry name" value="HTH_animal"/>
</dbReference>
<dbReference type="PANTHER" id="PTHR21301">
    <property type="entry name" value="REVERSE TRANSCRIPTASE"/>
    <property type="match status" value="1"/>
</dbReference>